<accession>A0A7T6VMX7</accession>
<organism evidence="1 2">
    <name type="scientific">Burkholderia anthina</name>
    <dbReference type="NCBI Taxonomy" id="179879"/>
    <lineage>
        <taxon>Bacteria</taxon>
        <taxon>Pseudomonadati</taxon>
        <taxon>Pseudomonadota</taxon>
        <taxon>Betaproteobacteria</taxon>
        <taxon>Burkholderiales</taxon>
        <taxon>Burkholderiaceae</taxon>
        <taxon>Burkholderia</taxon>
        <taxon>Burkholderia cepacia complex</taxon>
    </lineage>
</organism>
<dbReference type="RefSeq" id="WP_175751121.1">
    <property type="nucleotide sequence ID" value="NZ_CADEPR010000016.1"/>
</dbReference>
<gene>
    <name evidence="1" type="ORF">JFN94_19215</name>
</gene>
<dbReference type="EMBL" id="CP066770">
    <property type="protein sequence ID" value="QQK06862.1"/>
    <property type="molecule type" value="Genomic_DNA"/>
</dbReference>
<dbReference type="Proteomes" id="UP000596205">
    <property type="component" value="Chromosome 2"/>
</dbReference>
<protein>
    <submittedName>
        <fullName evidence="1">Uncharacterized protein</fullName>
    </submittedName>
</protein>
<dbReference type="KEGG" id="bann:JFN94_19215"/>
<name>A0A7T6VMX7_9BURK</name>
<evidence type="ECO:0000313" key="2">
    <source>
        <dbReference type="Proteomes" id="UP000596205"/>
    </source>
</evidence>
<proteinExistence type="predicted"/>
<reference evidence="1 2" key="1">
    <citation type="submission" date="2020-12" db="EMBL/GenBank/DDBJ databases">
        <title>Complete genome sequence of Burkholderia anthina BJQ0011.</title>
        <authorList>
            <person name="Xu Y."/>
        </authorList>
    </citation>
    <scope>NUCLEOTIDE SEQUENCE [LARGE SCALE GENOMIC DNA]</scope>
    <source>
        <strain evidence="1 2">BJQ0011</strain>
    </source>
</reference>
<dbReference type="AlphaFoldDB" id="A0A7T6VMX7"/>
<evidence type="ECO:0000313" key="1">
    <source>
        <dbReference type="EMBL" id="QQK06862.1"/>
    </source>
</evidence>
<sequence>MTYRPADTLTGTLTVTPSAAGGNAYSSGTTITKGTLSVAVDNAFG</sequence>